<dbReference type="InterPro" id="IPR015151">
    <property type="entry name" value="B-adaptin_app_sub_C"/>
</dbReference>
<gene>
    <name evidence="8" type="ORF">NQ315_000271</name>
</gene>
<organism evidence="8 9">
    <name type="scientific">Exocentrus adspersus</name>
    <dbReference type="NCBI Taxonomy" id="1586481"/>
    <lineage>
        <taxon>Eukaryota</taxon>
        <taxon>Metazoa</taxon>
        <taxon>Ecdysozoa</taxon>
        <taxon>Arthropoda</taxon>
        <taxon>Hexapoda</taxon>
        <taxon>Insecta</taxon>
        <taxon>Pterygota</taxon>
        <taxon>Neoptera</taxon>
        <taxon>Endopterygota</taxon>
        <taxon>Coleoptera</taxon>
        <taxon>Polyphaga</taxon>
        <taxon>Cucujiformia</taxon>
        <taxon>Chrysomeloidea</taxon>
        <taxon>Cerambycidae</taxon>
        <taxon>Lamiinae</taxon>
        <taxon>Acanthocinini</taxon>
        <taxon>Exocentrus</taxon>
    </lineage>
</organism>
<name>A0AAV8VRN5_9CUCU</name>
<dbReference type="Gene3D" id="1.25.10.10">
    <property type="entry name" value="Leucine-rich Repeat Variant"/>
    <property type="match status" value="2"/>
</dbReference>
<proteinExistence type="inferred from homology"/>
<evidence type="ECO:0000259" key="7">
    <source>
        <dbReference type="SMART" id="SM01020"/>
    </source>
</evidence>
<accession>A0AAV8VRN5</accession>
<reference evidence="8 9" key="1">
    <citation type="journal article" date="2023" name="Insect Mol. Biol.">
        <title>Genome sequencing provides insights into the evolution of gene families encoding plant cell wall-degrading enzymes in longhorned beetles.</title>
        <authorList>
            <person name="Shin N.R."/>
            <person name="Okamura Y."/>
            <person name="Kirsch R."/>
            <person name="Pauchet Y."/>
        </authorList>
    </citation>
    <scope>NUCLEOTIDE SEQUENCE [LARGE SCALE GENOMIC DNA]</scope>
    <source>
        <strain evidence="8">EAD_L_NR</strain>
    </source>
</reference>
<dbReference type="Pfam" id="PF01602">
    <property type="entry name" value="Adaptin_N"/>
    <property type="match status" value="2"/>
</dbReference>
<keyword evidence="9" id="KW-1185">Reference proteome</keyword>
<evidence type="ECO:0000256" key="5">
    <source>
        <dbReference type="ARBA" id="ARBA00029433"/>
    </source>
</evidence>
<protein>
    <recommendedName>
        <fullName evidence="6">AP complex subunit beta</fullName>
    </recommendedName>
</protein>
<dbReference type="FunFam" id="1.25.10.10:FF:000002">
    <property type="entry name" value="AP complex subunit beta"/>
    <property type="match status" value="1"/>
</dbReference>
<dbReference type="GO" id="GO:0030131">
    <property type="term" value="C:clathrin adaptor complex"/>
    <property type="evidence" value="ECO:0007669"/>
    <property type="project" value="InterPro"/>
</dbReference>
<dbReference type="Gene3D" id="2.60.40.1150">
    <property type="match status" value="1"/>
</dbReference>
<dbReference type="Gene3D" id="3.30.310.10">
    <property type="entry name" value="TATA-Binding Protein"/>
    <property type="match status" value="1"/>
</dbReference>
<feature type="domain" description="Beta-adaptin appendage C-terminal subdomain" evidence="7">
    <location>
        <begin position="974"/>
        <end position="1084"/>
    </location>
</feature>
<dbReference type="GO" id="GO:0006886">
    <property type="term" value="P:intracellular protein transport"/>
    <property type="evidence" value="ECO:0007669"/>
    <property type="project" value="InterPro"/>
</dbReference>
<keyword evidence="2 6" id="KW-0813">Transport</keyword>
<dbReference type="InterPro" id="IPR016342">
    <property type="entry name" value="AP_complex_bsu_1_2_4"/>
</dbReference>
<dbReference type="GO" id="GO:0012505">
    <property type="term" value="C:endomembrane system"/>
    <property type="evidence" value="ECO:0007669"/>
    <property type="project" value="UniProtKB-SubCell"/>
</dbReference>
<dbReference type="SUPFAM" id="SSF49348">
    <property type="entry name" value="Clathrin adaptor appendage domain"/>
    <property type="match status" value="1"/>
</dbReference>
<dbReference type="InterPro" id="IPR002553">
    <property type="entry name" value="Clathrin/coatomer_adapt-like_N"/>
</dbReference>
<keyword evidence="3 6" id="KW-0653">Protein transport</keyword>
<evidence type="ECO:0000256" key="3">
    <source>
        <dbReference type="ARBA" id="ARBA00022927"/>
    </source>
</evidence>
<dbReference type="FunFam" id="3.30.310.10:FF:000003">
    <property type="entry name" value="AP complex subunit beta"/>
    <property type="match status" value="1"/>
</dbReference>
<evidence type="ECO:0000313" key="9">
    <source>
        <dbReference type="Proteomes" id="UP001159042"/>
    </source>
</evidence>
<dbReference type="AlphaFoldDB" id="A0AAV8VRN5"/>
<dbReference type="InterPro" id="IPR012295">
    <property type="entry name" value="TBP_dom_sf"/>
</dbReference>
<dbReference type="GO" id="GO:0030276">
    <property type="term" value="F:clathrin binding"/>
    <property type="evidence" value="ECO:0007669"/>
    <property type="project" value="InterPro"/>
</dbReference>
<dbReference type="SUPFAM" id="SSF55711">
    <property type="entry name" value="Subdomain of clathrin and coatomer appendage domain"/>
    <property type="match status" value="1"/>
</dbReference>
<evidence type="ECO:0000256" key="4">
    <source>
        <dbReference type="ARBA" id="ARBA00023136"/>
    </source>
</evidence>
<dbReference type="InterPro" id="IPR009028">
    <property type="entry name" value="Coatomer/calthrin_app_sub_C"/>
</dbReference>
<dbReference type="Pfam" id="PF09066">
    <property type="entry name" value="B2-adapt-app_C"/>
    <property type="match status" value="1"/>
</dbReference>
<dbReference type="InterPro" id="IPR026739">
    <property type="entry name" value="AP_beta"/>
</dbReference>
<keyword evidence="4 6" id="KW-0472">Membrane</keyword>
<dbReference type="InterPro" id="IPR013037">
    <property type="entry name" value="Clathrin_b-adaptin_app_Ig-like"/>
</dbReference>
<evidence type="ECO:0000256" key="6">
    <source>
        <dbReference type="PIRNR" id="PIRNR002291"/>
    </source>
</evidence>
<comment type="caution">
    <text evidence="8">The sequence shown here is derived from an EMBL/GenBank/DDBJ whole genome shotgun (WGS) entry which is preliminary data.</text>
</comment>
<dbReference type="InterPro" id="IPR011989">
    <property type="entry name" value="ARM-like"/>
</dbReference>
<dbReference type="PIRSF" id="PIRSF002291">
    <property type="entry name" value="AP_complex_beta"/>
    <property type="match status" value="1"/>
</dbReference>
<dbReference type="GO" id="GO:0016192">
    <property type="term" value="P:vesicle-mediated transport"/>
    <property type="evidence" value="ECO:0007669"/>
    <property type="project" value="InterPro"/>
</dbReference>
<dbReference type="EMBL" id="JANEYG010000041">
    <property type="protein sequence ID" value="KAJ8916626.1"/>
    <property type="molecule type" value="Genomic_DNA"/>
</dbReference>
<evidence type="ECO:0000313" key="8">
    <source>
        <dbReference type="EMBL" id="KAJ8916626.1"/>
    </source>
</evidence>
<dbReference type="InterPro" id="IPR016024">
    <property type="entry name" value="ARM-type_fold"/>
</dbReference>
<dbReference type="SUPFAM" id="SSF48371">
    <property type="entry name" value="ARM repeat"/>
    <property type="match status" value="1"/>
</dbReference>
<comment type="subcellular location">
    <subcellularLocation>
        <location evidence="5">Endomembrane system</location>
        <topology evidence="5">Peripheral membrane protein</topology>
        <orientation evidence="5">Cytoplasmic side</orientation>
    </subcellularLocation>
</comment>
<sequence>MTDSKYFTTTKKGEIFELKSELNNDKKEKKKEAVKKVIASMTVGKDVSALFPDVVNCMQTDNLELKKLVYLYLMNYAKSQPDMAIMAVNTFVKDCEDPNPLIRALAVRTMGCIRVDKITEYLCEPLRKCLKDEDPYVRKTAAVCVAKLYDISSGLVEDQGFLEQLKELLSDSNPMVVANAVAALSEINESSPTGQPLVELSTSTINKLLTALNECTEWGQVFILDSLSNYTPRDEREAQSICERITPRLAHANAAVVLSAVKVLIKMMEILAGDTEFCSTLSKKLAPPLVTLLSSEPEVQYVALRNINLIVQKKPDILKHEMKVFFVKYNDPIYVKLEKLDIMIRLASQANIAQVLSELKEYATEVDVDFVRKAVRAIGRCAIKVEPSAERCVSTLLDLIQTKVNYVVQEAIVVIKDIFRNWWNSTANALNCFGFSPKIRTDSKQAWTKYVGKEAEKMYPAPDKRWCSIAVWEPAQNPPIEPIAVSRVAITMSIRVGSMLKCSVSPRFSSEAIRIVMVIVHNFAPCSCQTLSDRKVGLLVDEDYIVAFAVSCNGTGDGHETIRVNYGFVHAHELGQALFQFQMHVCGSYTFSIINTSCKRKYPNKYESIISTLCENLDTLDEPEARASMVWIIGEYAERIDNADELLDSFLEGFADENAQVQLQLLTAVVKLFLKRPQHTQGLVQHVLSLATQDSDNPDLRDRGFIYWRLLSTDPAAAKEVVLADKPLISEETDLLEPTLLDELICHISSLASVYHKPPTAFVEGRSAGIRKTLPARQGSGDETTTTAEATVIPSQDSLIGDLLSMDLGSTVPAAAAPMAAPTSNVDLLGGGLDVLLGSGAPDLSGSVAPSTTGLLGDIFGLTSAPAMYTPPKTCWLPAEKGKGLEIYGTFSRRAGQISMDMTLTNKAMQFRSGASHPLTVPALQPGQSLEYSLALNTTGPVQRMDPLTTLQVAIKNNVDVFYYACQMPIQILFTEDGTLDKRVFLTTWRDIPSANEVQYTINDIKGTTDSISNKMTQNNIFTIAKRNVEGQDMLYQSLKLTNNIWVLLELKLQPGVTTATLSLKSRSVEVAPYVFQAYESIVRN</sequence>
<dbReference type="Proteomes" id="UP001159042">
    <property type="component" value="Unassembled WGS sequence"/>
</dbReference>
<dbReference type="InterPro" id="IPR013041">
    <property type="entry name" value="Clathrin_app_Ig-like_sf"/>
</dbReference>
<evidence type="ECO:0000256" key="1">
    <source>
        <dbReference type="ARBA" id="ARBA00006613"/>
    </source>
</evidence>
<comment type="similarity">
    <text evidence="1 6">Belongs to the adaptor complexes large subunit family.</text>
</comment>
<dbReference type="PANTHER" id="PTHR11134">
    <property type="entry name" value="ADAPTOR COMPLEX SUBUNIT BETA FAMILY MEMBER"/>
    <property type="match status" value="1"/>
</dbReference>
<evidence type="ECO:0000256" key="2">
    <source>
        <dbReference type="ARBA" id="ARBA00022448"/>
    </source>
</evidence>
<dbReference type="SMART" id="SM01020">
    <property type="entry name" value="B2-adapt-app_C"/>
    <property type="match status" value="1"/>
</dbReference>
<dbReference type="FunFam" id="1.25.10.10:FF:001499">
    <property type="entry name" value="AP-2 complex subunit beta-like Protein"/>
    <property type="match status" value="1"/>
</dbReference>